<dbReference type="VEuPathDB" id="VectorBase:RPRC010815"/>
<sequence length="68" mass="7812">MDRVGAWRTDEGLLLLVVTTLKVRCTQIDQVGGQSNILFLVGREHKRDLRITWLPALIIIKCNNKIIR</sequence>
<keyword evidence="2" id="KW-1185">Reference proteome</keyword>
<dbReference type="AlphaFoldDB" id="T1I3E6"/>
<evidence type="ECO:0000313" key="2">
    <source>
        <dbReference type="Proteomes" id="UP000015103"/>
    </source>
</evidence>
<dbReference type="Proteomes" id="UP000015103">
    <property type="component" value="Unassembled WGS sequence"/>
</dbReference>
<evidence type="ECO:0000313" key="1">
    <source>
        <dbReference type="EnsemblMetazoa" id="RPRC010815-PA"/>
    </source>
</evidence>
<protein>
    <submittedName>
        <fullName evidence="1">Uncharacterized protein</fullName>
    </submittedName>
</protein>
<dbReference type="EMBL" id="ACPB03027269">
    <property type="status" value="NOT_ANNOTATED_CDS"/>
    <property type="molecule type" value="Genomic_DNA"/>
</dbReference>
<dbReference type="EnsemblMetazoa" id="RPRC010815-RA">
    <property type="protein sequence ID" value="RPRC010815-PA"/>
    <property type="gene ID" value="RPRC010815"/>
</dbReference>
<proteinExistence type="predicted"/>
<reference evidence="1" key="1">
    <citation type="submission" date="2015-05" db="UniProtKB">
        <authorList>
            <consortium name="EnsemblMetazoa"/>
        </authorList>
    </citation>
    <scope>IDENTIFICATION</scope>
</reference>
<accession>T1I3E6</accession>
<name>T1I3E6_RHOPR</name>
<organism evidence="1 2">
    <name type="scientific">Rhodnius prolixus</name>
    <name type="common">Triatomid bug</name>
    <dbReference type="NCBI Taxonomy" id="13249"/>
    <lineage>
        <taxon>Eukaryota</taxon>
        <taxon>Metazoa</taxon>
        <taxon>Ecdysozoa</taxon>
        <taxon>Arthropoda</taxon>
        <taxon>Hexapoda</taxon>
        <taxon>Insecta</taxon>
        <taxon>Pterygota</taxon>
        <taxon>Neoptera</taxon>
        <taxon>Paraneoptera</taxon>
        <taxon>Hemiptera</taxon>
        <taxon>Heteroptera</taxon>
        <taxon>Panheteroptera</taxon>
        <taxon>Cimicomorpha</taxon>
        <taxon>Reduviidae</taxon>
        <taxon>Triatominae</taxon>
        <taxon>Rhodnius</taxon>
    </lineage>
</organism>
<dbReference type="HOGENOM" id="CLU_2797130_0_0_1"/>
<dbReference type="InParanoid" id="T1I3E6"/>